<evidence type="ECO:0000313" key="3">
    <source>
        <dbReference type="EMBL" id="RKX70356.1"/>
    </source>
</evidence>
<keyword evidence="1" id="KW-0408">Iron</keyword>
<dbReference type="PANTHER" id="PTHR42954">
    <property type="entry name" value="FE(2+) TRANSPORT PROTEIN A"/>
    <property type="match status" value="1"/>
</dbReference>
<organism evidence="3 4">
    <name type="scientific">candidate division TA06 bacterium</name>
    <dbReference type="NCBI Taxonomy" id="2250710"/>
    <lineage>
        <taxon>Bacteria</taxon>
        <taxon>Bacteria division TA06</taxon>
    </lineage>
</organism>
<dbReference type="Pfam" id="PF04023">
    <property type="entry name" value="FeoA"/>
    <property type="match status" value="1"/>
</dbReference>
<dbReference type="PANTHER" id="PTHR42954:SF1">
    <property type="entry name" value="FERROUS IRON TRANSPORTER FEOA DOMAIN-CONTAINING PROTEIN"/>
    <property type="match status" value="1"/>
</dbReference>
<dbReference type="InterPro" id="IPR038157">
    <property type="entry name" value="FeoA_core_dom"/>
</dbReference>
<evidence type="ECO:0000313" key="4">
    <source>
        <dbReference type="Proteomes" id="UP000271125"/>
    </source>
</evidence>
<gene>
    <name evidence="3" type="ORF">DRP43_03440</name>
</gene>
<dbReference type="InterPro" id="IPR008988">
    <property type="entry name" value="Transcriptional_repressor_C"/>
</dbReference>
<protein>
    <submittedName>
        <fullName evidence="3">Ferrous iron transport protein A</fullName>
    </submittedName>
</protein>
<proteinExistence type="predicted"/>
<feature type="domain" description="Ferrous iron transporter FeoA-like" evidence="2">
    <location>
        <begin position="1"/>
        <end position="73"/>
    </location>
</feature>
<dbReference type="Gene3D" id="2.30.30.90">
    <property type="match status" value="1"/>
</dbReference>
<dbReference type="InterPro" id="IPR052713">
    <property type="entry name" value="FeoA"/>
</dbReference>
<evidence type="ECO:0000256" key="1">
    <source>
        <dbReference type="ARBA" id="ARBA00023004"/>
    </source>
</evidence>
<accession>A0A660SJT4</accession>
<reference evidence="3 4" key="1">
    <citation type="submission" date="2018-06" db="EMBL/GenBank/DDBJ databases">
        <title>Extensive metabolic versatility and redundancy in microbially diverse, dynamic hydrothermal sediments.</title>
        <authorList>
            <person name="Dombrowski N."/>
            <person name="Teske A."/>
            <person name="Baker B.J."/>
        </authorList>
    </citation>
    <scope>NUCLEOTIDE SEQUENCE [LARGE SCALE GENOMIC DNA]</scope>
    <source>
        <strain evidence="3">B10_G13</strain>
    </source>
</reference>
<dbReference type="SUPFAM" id="SSF50037">
    <property type="entry name" value="C-terminal domain of transcriptional repressors"/>
    <property type="match status" value="1"/>
</dbReference>
<dbReference type="InterPro" id="IPR007167">
    <property type="entry name" value="Fe-transptr_FeoA-like"/>
</dbReference>
<dbReference type="AlphaFoldDB" id="A0A660SJT4"/>
<name>A0A660SJT4_UNCT6</name>
<comment type="caution">
    <text evidence="3">The sequence shown here is derived from an EMBL/GenBank/DDBJ whole genome shotgun (WGS) entry which is preliminary data.</text>
</comment>
<dbReference type="Proteomes" id="UP000271125">
    <property type="component" value="Unassembled WGS sequence"/>
</dbReference>
<dbReference type="EMBL" id="QNBD01000139">
    <property type="protein sequence ID" value="RKX70356.1"/>
    <property type="molecule type" value="Genomic_DNA"/>
</dbReference>
<evidence type="ECO:0000259" key="2">
    <source>
        <dbReference type="SMART" id="SM00899"/>
    </source>
</evidence>
<dbReference type="GO" id="GO:0046914">
    <property type="term" value="F:transition metal ion binding"/>
    <property type="evidence" value="ECO:0007669"/>
    <property type="project" value="InterPro"/>
</dbReference>
<dbReference type="SMART" id="SM00899">
    <property type="entry name" value="FeoA"/>
    <property type="match status" value="1"/>
</dbReference>
<sequence length="74" mass="8369">MRLSHAEINKKYKITALYGGRMFQHRILALGLYIGEIIEIDRKAPFKGPLLIKIDSSTVAIGHNIAHKIDVQEI</sequence>